<organism evidence="2 3">
    <name type="scientific">Gigaspora margarita</name>
    <dbReference type="NCBI Taxonomy" id="4874"/>
    <lineage>
        <taxon>Eukaryota</taxon>
        <taxon>Fungi</taxon>
        <taxon>Fungi incertae sedis</taxon>
        <taxon>Mucoromycota</taxon>
        <taxon>Glomeromycotina</taxon>
        <taxon>Glomeromycetes</taxon>
        <taxon>Diversisporales</taxon>
        <taxon>Gigasporaceae</taxon>
        <taxon>Gigaspora</taxon>
    </lineage>
</organism>
<proteinExistence type="predicted"/>
<evidence type="ECO:0000313" key="2">
    <source>
        <dbReference type="EMBL" id="CAG8753949.1"/>
    </source>
</evidence>
<feature type="compositionally biased region" description="Acidic residues" evidence="1">
    <location>
        <begin position="89"/>
        <end position="105"/>
    </location>
</feature>
<name>A0ABN7VBV9_GIGMA</name>
<reference evidence="2 3" key="1">
    <citation type="submission" date="2021-06" db="EMBL/GenBank/DDBJ databases">
        <authorList>
            <person name="Kallberg Y."/>
            <person name="Tangrot J."/>
            <person name="Rosling A."/>
        </authorList>
    </citation>
    <scope>NUCLEOTIDE SEQUENCE [LARGE SCALE GENOMIC DNA]</scope>
    <source>
        <strain evidence="2 3">120-4 pot B 10/14</strain>
    </source>
</reference>
<feature type="region of interest" description="Disordered" evidence="1">
    <location>
        <begin position="10"/>
        <end position="38"/>
    </location>
</feature>
<accession>A0ABN7VBV9</accession>
<evidence type="ECO:0000256" key="1">
    <source>
        <dbReference type="SAM" id="MobiDB-lite"/>
    </source>
</evidence>
<comment type="caution">
    <text evidence="2">The sequence shown here is derived from an EMBL/GenBank/DDBJ whole genome shotgun (WGS) entry which is preliminary data.</text>
</comment>
<gene>
    <name evidence="2" type="ORF">GMARGA_LOCUS16705</name>
</gene>
<evidence type="ECO:0000313" key="3">
    <source>
        <dbReference type="Proteomes" id="UP000789901"/>
    </source>
</evidence>
<keyword evidence="3" id="KW-1185">Reference proteome</keyword>
<protein>
    <submittedName>
        <fullName evidence="2">21531_t:CDS:1</fullName>
    </submittedName>
</protein>
<dbReference type="EMBL" id="CAJVQB010012238">
    <property type="protein sequence ID" value="CAG8753949.1"/>
    <property type="molecule type" value="Genomic_DNA"/>
</dbReference>
<feature type="compositionally biased region" description="Polar residues" evidence="1">
    <location>
        <begin position="17"/>
        <end position="33"/>
    </location>
</feature>
<dbReference type="Proteomes" id="UP000789901">
    <property type="component" value="Unassembled WGS sequence"/>
</dbReference>
<feature type="region of interest" description="Disordered" evidence="1">
    <location>
        <begin position="73"/>
        <end position="115"/>
    </location>
</feature>
<sequence length="115" mass="13056">MIIRAIDLVSSDDSETDSLVSSDYDTQEDNYFQDNDDDNGVNLVIKRFLAALAAKAAVESLLILQFFSSTSYKNKQDEDDNKDDNKDNNEDDNEDNNENNNENDNEGMTKKEKNC</sequence>